<keyword evidence="3" id="KW-0436">Ligase</keyword>
<dbReference type="InterPro" id="IPR000873">
    <property type="entry name" value="AMP-dep_synth/lig_dom"/>
</dbReference>
<dbReference type="GO" id="GO:0047475">
    <property type="term" value="F:phenylacetate-CoA ligase activity"/>
    <property type="evidence" value="ECO:0007669"/>
    <property type="project" value="UniProtKB-EC"/>
</dbReference>
<evidence type="ECO:0000313" key="3">
    <source>
        <dbReference type="EMBL" id="SPD75821.1"/>
    </source>
</evidence>
<reference evidence="3" key="1">
    <citation type="submission" date="2018-01" db="EMBL/GenBank/DDBJ databases">
        <authorList>
            <person name="Regsiter A."/>
            <person name="William W."/>
        </authorList>
    </citation>
    <scope>NUCLEOTIDE SEQUENCE</scope>
    <source>
        <strain evidence="3">TRIP AH-1</strain>
    </source>
</reference>
<dbReference type="EMBL" id="OJIN01000221">
    <property type="protein sequence ID" value="SPD75821.1"/>
    <property type="molecule type" value="Genomic_DNA"/>
</dbReference>
<dbReference type="SUPFAM" id="SSF56801">
    <property type="entry name" value="Acetyl-CoA synthetase-like"/>
    <property type="match status" value="1"/>
</dbReference>
<dbReference type="PANTHER" id="PTHR43845:SF1">
    <property type="entry name" value="BLR5969 PROTEIN"/>
    <property type="match status" value="1"/>
</dbReference>
<dbReference type="InterPro" id="IPR028154">
    <property type="entry name" value="AMP-dep_Lig_C"/>
</dbReference>
<gene>
    <name evidence="3" type="ORF">PITCH_A760031</name>
</gene>
<protein>
    <submittedName>
        <fullName evidence="3">Putative Phenylacetate-CoA ligase</fullName>
        <ecNumber evidence="3">6.2.1.30</ecNumber>
    </submittedName>
</protein>
<feature type="domain" description="AMP-dependent synthetase/ligase" evidence="1">
    <location>
        <begin position="116"/>
        <end position="333"/>
    </location>
</feature>
<dbReference type="PANTHER" id="PTHR43845">
    <property type="entry name" value="BLR5969 PROTEIN"/>
    <property type="match status" value="1"/>
</dbReference>
<evidence type="ECO:0000259" key="1">
    <source>
        <dbReference type="Pfam" id="PF00501"/>
    </source>
</evidence>
<proteinExistence type="predicted"/>
<dbReference type="Pfam" id="PF14535">
    <property type="entry name" value="AMP-binding_C_2"/>
    <property type="match status" value="1"/>
</dbReference>
<organism evidence="3">
    <name type="scientific">uncultured Desulfobacterium sp</name>
    <dbReference type="NCBI Taxonomy" id="201089"/>
    <lineage>
        <taxon>Bacteria</taxon>
        <taxon>Pseudomonadati</taxon>
        <taxon>Thermodesulfobacteriota</taxon>
        <taxon>Desulfobacteria</taxon>
        <taxon>Desulfobacterales</taxon>
        <taxon>Desulfobacteriaceae</taxon>
        <taxon>Desulfobacterium</taxon>
        <taxon>environmental samples</taxon>
    </lineage>
</organism>
<dbReference type="Gene3D" id="3.40.50.12780">
    <property type="entry name" value="N-terminal domain of ligase-like"/>
    <property type="match status" value="1"/>
</dbReference>
<dbReference type="AlphaFoldDB" id="A0A445N2B0"/>
<dbReference type="EC" id="6.2.1.30" evidence="3"/>
<dbReference type="InterPro" id="IPR045851">
    <property type="entry name" value="AMP-bd_C_sf"/>
</dbReference>
<dbReference type="Pfam" id="PF00501">
    <property type="entry name" value="AMP-binding"/>
    <property type="match status" value="1"/>
</dbReference>
<sequence>MSQDTRKMFMDVIRKWTPHLDEPATDDCWAPEIEKAGLDKIKEIQSEKLEVAFRYIYEYSPFYSKKYKEAGLTPKDIKSIDDLHKIPVTDKEDLRRSIAACPPWGDFSCLDDHYWKQDGWTIWWTTGSTGAPVPCRYTSFDRVTQAWQAARHMYMSGFRRGDLAMFCAPFITHMFAWAHLKGLELMKIPAIPAGPPMPTEARIGHILNYRPTLLLGTPTYMIYLGETIREKGISAKDLSIREILIGGEPGGSLYATRKRLMNLWGCDVCDGFGTTEVGALGGHAHTCVYETKDQGRNSNLHFTEDSGIPEILNPKTFEPMPDGENGTIVWSSVSTVSQPILRFNLNDIMNIQSMDCPCGRSFRMAKNGVQGRADDMIHISGVNVFPANIEEAVRSINEFGNEYRLKLMDGKKGMINLVVEVEIMPEVPENDHERLLGVLQTRIFDKCQVNPKIESVAYGSLPRAEFKSKRILDLRAK</sequence>
<evidence type="ECO:0000259" key="2">
    <source>
        <dbReference type="Pfam" id="PF14535"/>
    </source>
</evidence>
<dbReference type="SMR" id="A0A445N2B0"/>
<feature type="domain" description="AMP-dependent ligase C-terminal" evidence="2">
    <location>
        <begin position="381"/>
        <end position="475"/>
    </location>
</feature>
<name>A0A445N2B0_9BACT</name>
<dbReference type="InterPro" id="IPR042099">
    <property type="entry name" value="ANL_N_sf"/>
</dbReference>
<accession>A0A445N2B0</accession>
<dbReference type="Gene3D" id="3.30.300.30">
    <property type="match status" value="1"/>
</dbReference>